<organism evidence="2 3">
    <name type="scientific">Anabarilius grahami</name>
    <name type="common">Kanglang fish</name>
    <name type="synonym">Barilius grahami</name>
    <dbReference type="NCBI Taxonomy" id="495550"/>
    <lineage>
        <taxon>Eukaryota</taxon>
        <taxon>Metazoa</taxon>
        <taxon>Chordata</taxon>
        <taxon>Craniata</taxon>
        <taxon>Vertebrata</taxon>
        <taxon>Euteleostomi</taxon>
        <taxon>Actinopterygii</taxon>
        <taxon>Neopterygii</taxon>
        <taxon>Teleostei</taxon>
        <taxon>Ostariophysi</taxon>
        <taxon>Cypriniformes</taxon>
        <taxon>Xenocyprididae</taxon>
        <taxon>Xenocypridinae</taxon>
        <taxon>Xenocypridinae incertae sedis</taxon>
        <taxon>Anabarilius</taxon>
    </lineage>
</organism>
<sequence length="142" mass="15850">MPVETEEEVGVTDSPPADLHTGRTLSAQLTFSFTHPDHKDTRTGNTKRGTTLRRYGPEDYCQALAHSNLLHWWRMHSGELRHEAPTEAAPSPSVGDIIGYLAEVSVPQQQLSERLVASQTHIAEELVRLQAETTVRTTPLER</sequence>
<feature type="compositionally biased region" description="Acidic residues" evidence="1">
    <location>
        <begin position="1"/>
        <end position="10"/>
    </location>
</feature>
<protein>
    <submittedName>
        <fullName evidence="2">Uncharacterized protein</fullName>
    </submittedName>
</protein>
<dbReference type="AlphaFoldDB" id="A0A3N0Y7T8"/>
<dbReference type="EMBL" id="RJVU01050431">
    <property type="protein sequence ID" value="ROL42071.1"/>
    <property type="molecule type" value="Genomic_DNA"/>
</dbReference>
<proteinExistence type="predicted"/>
<accession>A0A3N0Y7T8</accession>
<gene>
    <name evidence="2" type="ORF">DPX16_19518</name>
</gene>
<keyword evidence="3" id="KW-1185">Reference proteome</keyword>
<feature type="region of interest" description="Disordered" evidence="1">
    <location>
        <begin position="1"/>
        <end position="53"/>
    </location>
</feature>
<evidence type="ECO:0000256" key="1">
    <source>
        <dbReference type="SAM" id="MobiDB-lite"/>
    </source>
</evidence>
<evidence type="ECO:0000313" key="2">
    <source>
        <dbReference type="EMBL" id="ROL42071.1"/>
    </source>
</evidence>
<evidence type="ECO:0000313" key="3">
    <source>
        <dbReference type="Proteomes" id="UP000281406"/>
    </source>
</evidence>
<dbReference type="Proteomes" id="UP000281406">
    <property type="component" value="Unassembled WGS sequence"/>
</dbReference>
<comment type="caution">
    <text evidence="2">The sequence shown here is derived from an EMBL/GenBank/DDBJ whole genome shotgun (WGS) entry which is preliminary data.</text>
</comment>
<feature type="compositionally biased region" description="Polar residues" evidence="1">
    <location>
        <begin position="23"/>
        <end position="33"/>
    </location>
</feature>
<reference evidence="2 3" key="1">
    <citation type="submission" date="2018-10" db="EMBL/GenBank/DDBJ databases">
        <title>Genome assembly for a Yunnan-Guizhou Plateau 3E fish, Anabarilius grahami (Regan), and its evolutionary and genetic applications.</title>
        <authorList>
            <person name="Jiang W."/>
        </authorList>
    </citation>
    <scope>NUCLEOTIDE SEQUENCE [LARGE SCALE GENOMIC DNA]</scope>
    <source>
        <strain evidence="2">AG-KIZ</strain>
        <tissue evidence="2">Muscle</tissue>
    </source>
</reference>
<name>A0A3N0Y7T8_ANAGA</name>